<evidence type="ECO:0000313" key="3">
    <source>
        <dbReference type="Proteomes" id="UP000427769"/>
    </source>
</evidence>
<accession>A0A5K7ZA31</accession>
<sequence length="240" mass="27991">MGDAGKVQGEKLADLFNELIEKKIIISMNVVGAGFDRLTCITGISRDGKDDYLLVDPPEDFKEAAADQDLWHLRFNFNGPDQLEYIFSTRGGELVEQGLKIPFPEHVERLQRRRNFRVDALTGTRMHFTLKKIKGVIDLINVSQGGAYGVLVKHNFKFMRGSVLKMDQQVYDIRIIFPGDENEPDETVYVKHAEVKRIEHDKDRGFYRYAFEFKDMGKEEQQRLIQVIYDLQRKYLQRRK</sequence>
<dbReference type="Proteomes" id="UP000427769">
    <property type="component" value="Chromosome"/>
</dbReference>
<dbReference type="AlphaFoldDB" id="A0A5K7ZA31"/>
<dbReference type="InterPro" id="IPR009875">
    <property type="entry name" value="PilZ_domain"/>
</dbReference>
<dbReference type="RefSeq" id="WP_155305799.1">
    <property type="nucleotide sequence ID" value="NZ_AP021875.1"/>
</dbReference>
<evidence type="ECO:0000259" key="1">
    <source>
        <dbReference type="Pfam" id="PF07238"/>
    </source>
</evidence>
<protein>
    <recommendedName>
        <fullName evidence="1">PilZ domain-containing protein</fullName>
    </recommendedName>
</protein>
<organism evidence="2 3">
    <name type="scientific">Desulfosarcina widdelii</name>
    <dbReference type="NCBI Taxonomy" id="947919"/>
    <lineage>
        <taxon>Bacteria</taxon>
        <taxon>Pseudomonadati</taxon>
        <taxon>Thermodesulfobacteriota</taxon>
        <taxon>Desulfobacteria</taxon>
        <taxon>Desulfobacterales</taxon>
        <taxon>Desulfosarcinaceae</taxon>
        <taxon>Desulfosarcina</taxon>
    </lineage>
</organism>
<keyword evidence="3" id="KW-1185">Reference proteome</keyword>
<dbReference type="OrthoDB" id="5416178at2"/>
<evidence type="ECO:0000313" key="2">
    <source>
        <dbReference type="EMBL" id="BBO77009.1"/>
    </source>
</evidence>
<dbReference type="Gene3D" id="2.40.10.220">
    <property type="entry name" value="predicted glycosyltransferase like domains"/>
    <property type="match status" value="1"/>
</dbReference>
<gene>
    <name evidence="2" type="ORF">DSCW_44260</name>
</gene>
<dbReference type="GO" id="GO:0035438">
    <property type="term" value="F:cyclic-di-GMP binding"/>
    <property type="evidence" value="ECO:0007669"/>
    <property type="project" value="InterPro"/>
</dbReference>
<name>A0A5K7ZA31_9BACT</name>
<dbReference type="EMBL" id="AP021875">
    <property type="protein sequence ID" value="BBO77009.1"/>
    <property type="molecule type" value="Genomic_DNA"/>
</dbReference>
<reference evidence="2 3" key="1">
    <citation type="submission" date="2019-11" db="EMBL/GenBank/DDBJ databases">
        <title>Comparative genomics of hydrocarbon-degrading Desulfosarcina strains.</title>
        <authorList>
            <person name="Watanabe M."/>
            <person name="Kojima H."/>
            <person name="Fukui M."/>
        </authorList>
    </citation>
    <scope>NUCLEOTIDE SEQUENCE [LARGE SCALE GENOMIC DNA]</scope>
    <source>
        <strain evidence="2 3">PP31</strain>
    </source>
</reference>
<dbReference type="Pfam" id="PF07238">
    <property type="entry name" value="PilZ"/>
    <property type="match status" value="1"/>
</dbReference>
<feature type="domain" description="PilZ" evidence="1">
    <location>
        <begin position="111"/>
        <end position="229"/>
    </location>
</feature>
<proteinExistence type="predicted"/>
<dbReference type="KEGG" id="dwd:DSCW_44260"/>